<feature type="chain" id="PRO_5042216428" description="Peptidase inhibitor family I36" evidence="1">
    <location>
        <begin position="29"/>
        <end position="121"/>
    </location>
</feature>
<dbReference type="Proteomes" id="UP001183643">
    <property type="component" value="Unassembled WGS sequence"/>
</dbReference>
<dbReference type="AlphaFoldDB" id="A0AAE4C9K4"/>
<evidence type="ECO:0000313" key="3">
    <source>
        <dbReference type="Proteomes" id="UP001183643"/>
    </source>
</evidence>
<dbReference type="RefSeq" id="WP_310365154.1">
    <property type="nucleotide sequence ID" value="NZ_JAVDYB010000001.1"/>
</dbReference>
<evidence type="ECO:0008006" key="4">
    <source>
        <dbReference type="Google" id="ProtNLM"/>
    </source>
</evidence>
<gene>
    <name evidence="2" type="ORF">J2S41_001667</name>
</gene>
<sequence>MKIRSILLALPIAAALTLAPGLAAPASAASTCEFTRTLCLWENPSYGGARFTVQALNPSVGTCVDLAWHGWGSGRAESARNTASTAATLYTGTACTGTAYQIPPGASIPSIAFNSNSVYVY</sequence>
<dbReference type="Gene3D" id="2.60.20.10">
    <property type="entry name" value="Crystallins"/>
    <property type="match status" value="1"/>
</dbReference>
<accession>A0AAE4C9K4</accession>
<keyword evidence="3" id="KW-1185">Reference proteome</keyword>
<comment type="caution">
    <text evidence="2">The sequence shown here is derived from an EMBL/GenBank/DDBJ whole genome shotgun (WGS) entry which is preliminary data.</text>
</comment>
<organism evidence="2 3">
    <name type="scientific">Catenuloplanes atrovinosus</name>
    <dbReference type="NCBI Taxonomy" id="137266"/>
    <lineage>
        <taxon>Bacteria</taxon>
        <taxon>Bacillati</taxon>
        <taxon>Actinomycetota</taxon>
        <taxon>Actinomycetes</taxon>
        <taxon>Micromonosporales</taxon>
        <taxon>Micromonosporaceae</taxon>
        <taxon>Catenuloplanes</taxon>
    </lineage>
</organism>
<protein>
    <recommendedName>
        <fullName evidence="4">Peptidase inhibitor family I36</fullName>
    </recommendedName>
</protein>
<dbReference type="EMBL" id="JAVDYB010000001">
    <property type="protein sequence ID" value="MDR7274889.1"/>
    <property type="molecule type" value="Genomic_DNA"/>
</dbReference>
<reference evidence="2" key="1">
    <citation type="submission" date="2023-07" db="EMBL/GenBank/DDBJ databases">
        <title>Sequencing the genomes of 1000 actinobacteria strains.</title>
        <authorList>
            <person name="Klenk H.-P."/>
        </authorList>
    </citation>
    <scope>NUCLEOTIDE SEQUENCE</scope>
    <source>
        <strain evidence="2">DSM 44707</strain>
    </source>
</reference>
<name>A0AAE4C9K4_9ACTN</name>
<dbReference type="Pfam" id="PF03995">
    <property type="entry name" value="Inhibitor_I36"/>
    <property type="match status" value="1"/>
</dbReference>
<keyword evidence="1" id="KW-0732">Signal</keyword>
<evidence type="ECO:0000256" key="1">
    <source>
        <dbReference type="SAM" id="SignalP"/>
    </source>
</evidence>
<feature type="signal peptide" evidence="1">
    <location>
        <begin position="1"/>
        <end position="28"/>
    </location>
</feature>
<proteinExistence type="predicted"/>
<evidence type="ECO:0000313" key="2">
    <source>
        <dbReference type="EMBL" id="MDR7274889.1"/>
    </source>
</evidence>